<dbReference type="InParanoid" id="A0A067QA89"/>
<dbReference type="EMBL" id="KL197709">
    <property type="protein sequence ID" value="KDQ63889.1"/>
    <property type="molecule type" value="Genomic_DNA"/>
</dbReference>
<accession>A0A067QA89</accession>
<dbReference type="HOGENOM" id="CLU_350938_0_0_1"/>
<dbReference type="AlphaFoldDB" id="A0A067QA89"/>
<protein>
    <submittedName>
        <fullName evidence="1">Uncharacterized protein</fullName>
    </submittedName>
</protein>
<evidence type="ECO:0000313" key="1">
    <source>
        <dbReference type="EMBL" id="KDQ63889.1"/>
    </source>
</evidence>
<gene>
    <name evidence="1" type="ORF">JAAARDRAFT_43187</name>
</gene>
<dbReference type="STRING" id="933084.A0A067QA89"/>
<organism evidence="1 2">
    <name type="scientific">Jaapia argillacea MUCL 33604</name>
    <dbReference type="NCBI Taxonomy" id="933084"/>
    <lineage>
        <taxon>Eukaryota</taxon>
        <taxon>Fungi</taxon>
        <taxon>Dikarya</taxon>
        <taxon>Basidiomycota</taxon>
        <taxon>Agaricomycotina</taxon>
        <taxon>Agaricomycetes</taxon>
        <taxon>Agaricomycetidae</taxon>
        <taxon>Jaapiales</taxon>
        <taxon>Jaapiaceae</taxon>
        <taxon>Jaapia</taxon>
    </lineage>
</organism>
<evidence type="ECO:0000313" key="2">
    <source>
        <dbReference type="Proteomes" id="UP000027265"/>
    </source>
</evidence>
<reference evidence="2" key="1">
    <citation type="journal article" date="2014" name="Proc. Natl. Acad. Sci. U.S.A.">
        <title>Extensive sampling of basidiomycete genomes demonstrates inadequacy of the white-rot/brown-rot paradigm for wood decay fungi.</title>
        <authorList>
            <person name="Riley R."/>
            <person name="Salamov A.A."/>
            <person name="Brown D.W."/>
            <person name="Nagy L.G."/>
            <person name="Floudas D."/>
            <person name="Held B.W."/>
            <person name="Levasseur A."/>
            <person name="Lombard V."/>
            <person name="Morin E."/>
            <person name="Otillar R."/>
            <person name="Lindquist E.A."/>
            <person name="Sun H."/>
            <person name="LaButti K.M."/>
            <person name="Schmutz J."/>
            <person name="Jabbour D."/>
            <person name="Luo H."/>
            <person name="Baker S.E."/>
            <person name="Pisabarro A.G."/>
            <person name="Walton J.D."/>
            <person name="Blanchette R.A."/>
            <person name="Henrissat B."/>
            <person name="Martin F."/>
            <person name="Cullen D."/>
            <person name="Hibbett D.S."/>
            <person name="Grigoriev I.V."/>
        </authorList>
    </citation>
    <scope>NUCLEOTIDE SEQUENCE [LARGE SCALE GENOMIC DNA]</scope>
    <source>
        <strain evidence="2">MUCL 33604</strain>
    </source>
</reference>
<proteinExistence type="predicted"/>
<dbReference type="OrthoDB" id="3270336at2759"/>
<dbReference type="Proteomes" id="UP000027265">
    <property type="component" value="Unassembled WGS sequence"/>
</dbReference>
<sequence length="783" mass="87778">MTLTNPQLNPTPGAQQPYRRFVTVVLVGEFTEELFTSPNSDLPPPHSTRAICNGETKVDQLVQSRWASHSLPMLPFLFRLPLRHGPIFSKLNFTFSNLPIICKEGRWAMDSALGDDWLILERSLANIAETLLANGEARPPSGTPIRVPTPLSMGYRDSHQNEDVARRACHNSLHAFDLLIATCSMAIAYHPTASRLRELVAEKPIYSDLLVVSPLSSFDLSSRAGVVIPSSQSDCLHWVPLLVSCRIPVWFYWGGFDRAFSPPPLNLQWLQRLVPTFDDYVAFINKRELASSLASVSTTPSGSGRLRHGLHVMCSRDRRDTTWPMVGPVEGESARSYFVRRQLRPLHLPTHGVQPAPPWIQLSLSQKRETAVYVWVNHNGAHVRRRLSSAEAEMKWCHFNDAQRLYDVSQNSWDLCDESCPDVCQDLWSGQNGVEALKKLPVALSPSTTAFAKDLCLGCTSTEGALPRLEHLMLAEVDPIRLAFDTLETAPTQLPNVRIVHIQDLILVRGTKAHETKKDLISLFIFSPASCTLPWKVALDSATSTLQCIRAEVSGATHPLAEYCVSKGIAFRTVIHLPNDFFPPPPYSGFRFVGLGYRPLRYLPTSGDYRCYEHIRHRFLCRNDHARAALLRGGIVWRLALEVIGREEVLRGPSNLVTAMGSCHRRIGDGTSYWDDNLSEGEDRIVCGVYGGGDCDSSDGPSWWPSRQCWESGPFHVGYWSPPAEVWYQYYRRKIVDGDYKLRTDAEWRASFRVGGYIVALDDSTEDACRELLQRLTGSPASS</sequence>
<name>A0A067QA89_9AGAM</name>
<keyword evidence="2" id="KW-1185">Reference proteome</keyword>